<evidence type="ECO:0000259" key="2">
    <source>
        <dbReference type="Pfam" id="PF04073"/>
    </source>
</evidence>
<accession>A0A4R7C4X7</accession>
<dbReference type="EMBL" id="SNZR01000011">
    <property type="protein sequence ID" value="TDR93221.1"/>
    <property type="molecule type" value="Genomic_DNA"/>
</dbReference>
<dbReference type="InterPro" id="IPR040285">
    <property type="entry name" value="ProX/PRXD1"/>
</dbReference>
<dbReference type="PANTHER" id="PTHR31423:SF3">
    <property type="entry name" value="PROLYL-TRNA SYNTHETASE ASSOCIATED DOMAIN-CONTAINING PROTEIN 1-RELATED"/>
    <property type="match status" value="1"/>
</dbReference>
<dbReference type="InterPro" id="IPR007214">
    <property type="entry name" value="YbaK/aa-tRNA-synth-assoc-dom"/>
</dbReference>
<dbReference type="SUPFAM" id="SSF55826">
    <property type="entry name" value="YbaK/ProRS associated domain"/>
    <property type="match status" value="1"/>
</dbReference>
<dbReference type="FunFam" id="3.90.960.10:FF:000005">
    <property type="entry name" value="Putative prolyl-tRNA synthetase"/>
    <property type="match status" value="1"/>
</dbReference>
<dbReference type="AlphaFoldDB" id="A0A4R7C4X7"/>
<organism evidence="3 4">
    <name type="scientific">Enterovirga rhinocerotis</name>
    <dbReference type="NCBI Taxonomy" id="1339210"/>
    <lineage>
        <taxon>Bacteria</taxon>
        <taxon>Pseudomonadati</taxon>
        <taxon>Pseudomonadota</taxon>
        <taxon>Alphaproteobacteria</taxon>
        <taxon>Hyphomicrobiales</taxon>
        <taxon>Methylobacteriaceae</taxon>
        <taxon>Enterovirga</taxon>
    </lineage>
</organism>
<dbReference type="Gene3D" id="3.90.960.10">
    <property type="entry name" value="YbaK/aminoacyl-tRNA synthetase-associated domain"/>
    <property type="match status" value="1"/>
</dbReference>
<evidence type="ECO:0000313" key="3">
    <source>
        <dbReference type="EMBL" id="TDR93221.1"/>
    </source>
</evidence>
<dbReference type="GO" id="GO:0002161">
    <property type="term" value="F:aminoacyl-tRNA deacylase activity"/>
    <property type="evidence" value="ECO:0007669"/>
    <property type="project" value="InterPro"/>
</dbReference>
<evidence type="ECO:0000313" key="4">
    <source>
        <dbReference type="Proteomes" id="UP000295122"/>
    </source>
</evidence>
<dbReference type="RefSeq" id="WP_133768243.1">
    <property type="nucleotide sequence ID" value="NZ_SNZR01000011.1"/>
</dbReference>
<dbReference type="PANTHER" id="PTHR31423">
    <property type="entry name" value="YBAK DOMAIN-CONTAINING PROTEIN"/>
    <property type="match status" value="1"/>
</dbReference>
<dbReference type="Pfam" id="PF04073">
    <property type="entry name" value="tRNA_edit"/>
    <property type="match status" value="1"/>
</dbReference>
<comment type="similarity">
    <text evidence="1">Belongs to the PRORSD1 family.</text>
</comment>
<evidence type="ECO:0000256" key="1">
    <source>
        <dbReference type="ARBA" id="ARBA00010201"/>
    </source>
</evidence>
<dbReference type="CDD" id="cd04335">
    <property type="entry name" value="PrdX_deacylase"/>
    <property type="match status" value="1"/>
</dbReference>
<comment type="caution">
    <text evidence="3">The sequence shown here is derived from an EMBL/GenBank/DDBJ whole genome shotgun (WGS) entry which is preliminary data.</text>
</comment>
<feature type="domain" description="YbaK/aminoacyl-tRNA synthetase-associated" evidence="2">
    <location>
        <begin position="24"/>
        <end position="149"/>
    </location>
</feature>
<sequence>MKTTPEAILARLSALGIPHETHRHEAVFTVAQSAPVKAAIAGAHTKNLFLKDRKGSLFLVTAKDDTQIDLKRLHETIGAASRLSFGSAELLVSVWGVEPGSVTPLGAVNDVPASVRVILDERLMGFERVNVHPLVNTMTTGLAPSDLVAFLVATGHEPAILALPAPPSEPDMRSGD</sequence>
<dbReference type="OrthoDB" id="5145315at2"/>
<proteinExistence type="inferred from homology"/>
<keyword evidence="3" id="KW-0378">Hydrolase</keyword>
<keyword evidence="4" id="KW-1185">Reference proteome</keyword>
<name>A0A4R7C4X7_9HYPH</name>
<protein>
    <submittedName>
        <fullName evidence="3">Ala-tRNA(Pro) hydrolase</fullName>
    </submittedName>
</protein>
<dbReference type="InterPro" id="IPR036754">
    <property type="entry name" value="YbaK/aa-tRNA-synt-asso_dom_sf"/>
</dbReference>
<gene>
    <name evidence="3" type="ORF">EV668_0477</name>
</gene>
<reference evidence="3 4" key="1">
    <citation type="submission" date="2019-03" db="EMBL/GenBank/DDBJ databases">
        <title>Genomic Encyclopedia of Type Strains, Phase IV (KMG-IV): sequencing the most valuable type-strain genomes for metagenomic binning, comparative biology and taxonomic classification.</title>
        <authorList>
            <person name="Goeker M."/>
        </authorList>
    </citation>
    <scope>NUCLEOTIDE SEQUENCE [LARGE SCALE GENOMIC DNA]</scope>
    <source>
        <strain evidence="3 4">DSM 25903</strain>
    </source>
</reference>
<dbReference type="Proteomes" id="UP000295122">
    <property type="component" value="Unassembled WGS sequence"/>
</dbReference>